<feature type="domain" description="PAC" evidence="3">
    <location>
        <begin position="369"/>
        <end position="419"/>
    </location>
</feature>
<evidence type="ECO:0000259" key="2">
    <source>
        <dbReference type="PROSITE" id="PS50112"/>
    </source>
</evidence>
<dbReference type="PROSITE" id="PS50112">
    <property type="entry name" value="PAS"/>
    <property type="match status" value="3"/>
</dbReference>
<dbReference type="FunFam" id="3.30.70.270:FF:000001">
    <property type="entry name" value="Diguanylate cyclase domain protein"/>
    <property type="match status" value="1"/>
</dbReference>
<dbReference type="GO" id="GO:0005886">
    <property type="term" value="C:plasma membrane"/>
    <property type="evidence" value="ECO:0007669"/>
    <property type="project" value="TreeGrafter"/>
</dbReference>
<evidence type="ECO:0000313" key="5">
    <source>
        <dbReference type="EMBL" id="PWV99353.1"/>
    </source>
</evidence>
<accession>A0A2V2YU26</accession>
<dbReference type="SMART" id="SM00086">
    <property type="entry name" value="PAC"/>
    <property type="match status" value="3"/>
</dbReference>
<evidence type="ECO:0000256" key="1">
    <source>
        <dbReference type="SAM" id="Phobius"/>
    </source>
</evidence>
<evidence type="ECO:0000259" key="3">
    <source>
        <dbReference type="PROSITE" id="PS50113"/>
    </source>
</evidence>
<dbReference type="NCBIfam" id="TIGR00229">
    <property type="entry name" value="sensory_box"/>
    <property type="match status" value="3"/>
</dbReference>
<dbReference type="SMART" id="SM00091">
    <property type="entry name" value="PAS"/>
    <property type="match status" value="3"/>
</dbReference>
<dbReference type="PROSITE" id="PS50113">
    <property type="entry name" value="PAC"/>
    <property type="match status" value="2"/>
</dbReference>
<dbReference type="Proteomes" id="UP000246635">
    <property type="component" value="Unassembled WGS sequence"/>
</dbReference>
<comment type="caution">
    <text evidence="5">The sequence shown here is derived from an EMBL/GenBank/DDBJ whole genome shotgun (WGS) entry which is preliminary data.</text>
</comment>
<keyword evidence="1" id="KW-0812">Transmembrane</keyword>
<dbReference type="OrthoDB" id="9759607at2"/>
<feature type="domain" description="PAS" evidence="2">
    <location>
        <begin position="294"/>
        <end position="365"/>
    </location>
</feature>
<protein>
    <submittedName>
        <fullName evidence="5">PAS domain S-box-containing protein/diguanylate cyclase (GGDEF)-like protein</fullName>
    </submittedName>
</protein>
<dbReference type="InterPro" id="IPR000014">
    <property type="entry name" value="PAS"/>
</dbReference>
<keyword evidence="1" id="KW-0472">Membrane</keyword>
<dbReference type="GO" id="GO:0043709">
    <property type="term" value="P:cell adhesion involved in single-species biofilm formation"/>
    <property type="evidence" value="ECO:0007669"/>
    <property type="project" value="TreeGrafter"/>
</dbReference>
<dbReference type="Gene3D" id="3.30.70.270">
    <property type="match status" value="1"/>
</dbReference>
<dbReference type="Pfam" id="PF13426">
    <property type="entry name" value="PAS_9"/>
    <property type="match status" value="1"/>
</dbReference>
<dbReference type="InterPro" id="IPR001610">
    <property type="entry name" value="PAC"/>
</dbReference>
<dbReference type="InterPro" id="IPR050469">
    <property type="entry name" value="Diguanylate_Cyclase"/>
</dbReference>
<dbReference type="InterPro" id="IPR035965">
    <property type="entry name" value="PAS-like_dom_sf"/>
</dbReference>
<dbReference type="PANTHER" id="PTHR45138:SF9">
    <property type="entry name" value="DIGUANYLATE CYCLASE DGCM-RELATED"/>
    <property type="match status" value="1"/>
</dbReference>
<dbReference type="InterPro" id="IPR000700">
    <property type="entry name" value="PAS-assoc_C"/>
</dbReference>
<gene>
    <name evidence="5" type="ORF">DFQ01_11569</name>
</gene>
<feature type="transmembrane region" description="Helical" evidence="1">
    <location>
        <begin position="6"/>
        <end position="25"/>
    </location>
</feature>
<dbReference type="NCBIfam" id="TIGR00254">
    <property type="entry name" value="GGDEF"/>
    <property type="match status" value="1"/>
</dbReference>
<reference evidence="5 6" key="1">
    <citation type="submission" date="2018-05" db="EMBL/GenBank/DDBJ databases">
        <title>Genomic Encyclopedia of Type Strains, Phase III (KMG-III): the genomes of soil and plant-associated and newly described type strains.</title>
        <authorList>
            <person name="Whitman W."/>
        </authorList>
    </citation>
    <scope>NUCLEOTIDE SEQUENCE [LARGE SCALE GENOMIC DNA]</scope>
    <source>
        <strain evidence="5 6">CECT 5696</strain>
    </source>
</reference>
<evidence type="ECO:0000313" key="6">
    <source>
        <dbReference type="Proteomes" id="UP000246635"/>
    </source>
</evidence>
<dbReference type="InterPro" id="IPR043128">
    <property type="entry name" value="Rev_trsase/Diguanyl_cyclase"/>
</dbReference>
<dbReference type="PROSITE" id="PS50887">
    <property type="entry name" value="GGDEF"/>
    <property type="match status" value="1"/>
</dbReference>
<dbReference type="GO" id="GO:0052621">
    <property type="term" value="F:diguanylate cyclase activity"/>
    <property type="evidence" value="ECO:0007669"/>
    <property type="project" value="TreeGrafter"/>
</dbReference>
<dbReference type="AlphaFoldDB" id="A0A2V2YU26"/>
<dbReference type="CDD" id="cd00130">
    <property type="entry name" value="PAS"/>
    <property type="match status" value="3"/>
</dbReference>
<dbReference type="GO" id="GO:1902201">
    <property type="term" value="P:negative regulation of bacterial-type flagellum-dependent cell motility"/>
    <property type="evidence" value="ECO:0007669"/>
    <property type="project" value="TreeGrafter"/>
</dbReference>
<feature type="domain" description="PAC" evidence="3">
    <location>
        <begin position="243"/>
        <end position="293"/>
    </location>
</feature>
<dbReference type="SUPFAM" id="SSF55073">
    <property type="entry name" value="Nucleotide cyclase"/>
    <property type="match status" value="1"/>
</dbReference>
<proteinExistence type="predicted"/>
<dbReference type="SMART" id="SM00267">
    <property type="entry name" value="GGDEF"/>
    <property type="match status" value="1"/>
</dbReference>
<dbReference type="RefSeq" id="WP_110045357.1">
    <property type="nucleotide sequence ID" value="NZ_CP054612.1"/>
</dbReference>
<feature type="domain" description="PAS" evidence="2">
    <location>
        <begin position="41"/>
        <end position="86"/>
    </location>
</feature>
<feature type="domain" description="GGDEF" evidence="4">
    <location>
        <begin position="458"/>
        <end position="595"/>
    </location>
</feature>
<dbReference type="InterPro" id="IPR013767">
    <property type="entry name" value="PAS_fold"/>
</dbReference>
<dbReference type="SUPFAM" id="SSF55785">
    <property type="entry name" value="PYP-like sensor domain (PAS domain)"/>
    <property type="match status" value="3"/>
</dbReference>
<dbReference type="InterPro" id="IPR000160">
    <property type="entry name" value="GGDEF_dom"/>
</dbReference>
<dbReference type="CDD" id="cd01949">
    <property type="entry name" value="GGDEF"/>
    <property type="match status" value="1"/>
</dbReference>
<organism evidence="5 6">
    <name type="scientific">Paenibacillus cellulosilyticus</name>
    <dbReference type="NCBI Taxonomy" id="375489"/>
    <lineage>
        <taxon>Bacteria</taxon>
        <taxon>Bacillati</taxon>
        <taxon>Bacillota</taxon>
        <taxon>Bacilli</taxon>
        <taxon>Bacillales</taxon>
        <taxon>Paenibacillaceae</taxon>
        <taxon>Paenibacillus</taxon>
    </lineage>
</organism>
<dbReference type="EMBL" id="QGTQ01000015">
    <property type="protein sequence ID" value="PWV99353.1"/>
    <property type="molecule type" value="Genomic_DNA"/>
</dbReference>
<dbReference type="InterPro" id="IPR029787">
    <property type="entry name" value="Nucleotide_cyclase"/>
</dbReference>
<name>A0A2V2YU26_9BACL</name>
<feature type="domain" description="PAS" evidence="2">
    <location>
        <begin position="169"/>
        <end position="239"/>
    </location>
</feature>
<dbReference type="Gene3D" id="3.30.450.20">
    <property type="entry name" value="PAS domain"/>
    <property type="match status" value="3"/>
</dbReference>
<dbReference type="Pfam" id="PF00989">
    <property type="entry name" value="PAS"/>
    <property type="match status" value="2"/>
</dbReference>
<dbReference type="PANTHER" id="PTHR45138">
    <property type="entry name" value="REGULATORY COMPONENTS OF SENSORY TRANSDUCTION SYSTEM"/>
    <property type="match status" value="1"/>
</dbReference>
<keyword evidence="6" id="KW-1185">Reference proteome</keyword>
<evidence type="ECO:0000259" key="4">
    <source>
        <dbReference type="PROSITE" id="PS50887"/>
    </source>
</evidence>
<sequence length="600" mass="68139">MPHPIFISAAVVLFIGLVSAILYAVKIHNRKKHSEQLLIESERKYRALVEHAVDMFFVNEFDRERMPFIEVNELVYRLLGYSRQELDSMSPIDLCVQDPLLLKRFMLHRKQLAKTGFVHYTTKLQSKDGKVIPVDANAKLIEWNGKRVVITILRDISESYATELALSESEERYRRLIELLPDAVGVIADGAVVFLNRSGARMFGADSPSVIIGMSFLDFVHPEYHTMVCGRVNDILADQLPSEPLEINLYRLDGSMFYGMVQSTPIIYRGKPSVLVVVHDITQRKLTEQTLQESEEQYRRMFELSPYAICLLNMNGKIVFVNDKAVELFEADSYSSLVGINQMDIISPAYQEESKARFQSIIRRDFSGLTYENHFVTLHGNPFIAEISVTCVQYEGEIVVLAHIQDISQRKEEEEQLQETNRLLKKLSTIDGLTGISNRRHFEEALEKEWEASSTYSKPCSVIMFDIDYFKRYNDTYGHQGGDACLKDIASSIKRLVKRTGGVFARYGGEEFVILLPRTNAHESLHLAERIEQQVAALRIRHAGSKVSDRVTVSIGVATMIAAPGLKREELIEQADRALYQAKLAGRNQIVMSDSQGVLS</sequence>
<keyword evidence="1" id="KW-1133">Transmembrane helix</keyword>
<dbReference type="Pfam" id="PF00990">
    <property type="entry name" value="GGDEF"/>
    <property type="match status" value="1"/>
</dbReference>
<dbReference type="GO" id="GO:0006355">
    <property type="term" value="P:regulation of DNA-templated transcription"/>
    <property type="evidence" value="ECO:0007669"/>
    <property type="project" value="InterPro"/>
</dbReference>